<dbReference type="Proteomes" id="UP000284277">
    <property type="component" value="Unassembled WGS sequence"/>
</dbReference>
<keyword evidence="5" id="KW-1185">Reference proteome</keyword>
<evidence type="ECO:0000313" key="4">
    <source>
        <dbReference type="EMBL" id="RKD31131.1"/>
    </source>
</evidence>
<dbReference type="Pfam" id="PF00440">
    <property type="entry name" value="TetR_N"/>
    <property type="match status" value="1"/>
</dbReference>
<keyword evidence="1 2" id="KW-0238">DNA-binding</keyword>
<dbReference type="RefSeq" id="WP_120197350.1">
    <property type="nucleotide sequence ID" value="NZ_MCIA01000023.1"/>
</dbReference>
<reference evidence="4 5" key="1">
    <citation type="submission" date="2016-08" db="EMBL/GenBank/DDBJ databases">
        <title>A new outlook on sporulation: Clostridium algidixylanolyticum.</title>
        <authorList>
            <person name="Poppleton D.I."/>
            <person name="Gribaldo S."/>
        </authorList>
    </citation>
    <scope>NUCLEOTIDE SEQUENCE [LARGE SCALE GENOMIC DNA]</scope>
    <source>
        <strain evidence="4 5">SPL73</strain>
    </source>
</reference>
<evidence type="ECO:0000313" key="5">
    <source>
        <dbReference type="Proteomes" id="UP000284277"/>
    </source>
</evidence>
<dbReference type="SUPFAM" id="SSF46689">
    <property type="entry name" value="Homeodomain-like"/>
    <property type="match status" value="1"/>
</dbReference>
<dbReference type="AlphaFoldDB" id="A0A419T139"/>
<dbReference type="Gene3D" id="1.10.357.10">
    <property type="entry name" value="Tetracycline Repressor, domain 2"/>
    <property type="match status" value="1"/>
</dbReference>
<dbReference type="InterPro" id="IPR023772">
    <property type="entry name" value="DNA-bd_HTH_TetR-type_CS"/>
</dbReference>
<dbReference type="EMBL" id="MCIA01000023">
    <property type="protein sequence ID" value="RKD31131.1"/>
    <property type="molecule type" value="Genomic_DNA"/>
</dbReference>
<dbReference type="PROSITE" id="PS01081">
    <property type="entry name" value="HTH_TETR_1"/>
    <property type="match status" value="1"/>
</dbReference>
<dbReference type="PANTHER" id="PTHR43479">
    <property type="entry name" value="ACREF/ENVCD OPERON REPRESSOR-RELATED"/>
    <property type="match status" value="1"/>
</dbReference>
<dbReference type="GO" id="GO:0003677">
    <property type="term" value="F:DNA binding"/>
    <property type="evidence" value="ECO:0007669"/>
    <property type="project" value="UniProtKB-UniRule"/>
</dbReference>
<dbReference type="PRINTS" id="PR00455">
    <property type="entry name" value="HTHTETR"/>
</dbReference>
<protein>
    <recommendedName>
        <fullName evidence="3">HTH tetR-type domain-containing protein</fullName>
    </recommendedName>
</protein>
<organism evidence="4 5">
    <name type="scientific">Lacrimispora algidixylanolytica</name>
    <dbReference type="NCBI Taxonomy" id="94868"/>
    <lineage>
        <taxon>Bacteria</taxon>
        <taxon>Bacillati</taxon>
        <taxon>Bacillota</taxon>
        <taxon>Clostridia</taxon>
        <taxon>Lachnospirales</taxon>
        <taxon>Lachnospiraceae</taxon>
        <taxon>Lacrimispora</taxon>
    </lineage>
</organism>
<gene>
    <name evidence="4" type="ORF">BET01_04555</name>
</gene>
<evidence type="ECO:0000256" key="1">
    <source>
        <dbReference type="ARBA" id="ARBA00023125"/>
    </source>
</evidence>
<accession>A0A419T139</accession>
<evidence type="ECO:0000259" key="3">
    <source>
        <dbReference type="PROSITE" id="PS50977"/>
    </source>
</evidence>
<evidence type="ECO:0000256" key="2">
    <source>
        <dbReference type="PROSITE-ProRule" id="PRU00335"/>
    </source>
</evidence>
<name>A0A419T139_9FIRM</name>
<dbReference type="InterPro" id="IPR001647">
    <property type="entry name" value="HTH_TetR"/>
</dbReference>
<dbReference type="InterPro" id="IPR009057">
    <property type="entry name" value="Homeodomain-like_sf"/>
</dbReference>
<dbReference type="PANTHER" id="PTHR43479:SF11">
    <property type="entry name" value="ACREF_ENVCD OPERON REPRESSOR-RELATED"/>
    <property type="match status" value="1"/>
</dbReference>
<proteinExistence type="predicted"/>
<dbReference type="PROSITE" id="PS50977">
    <property type="entry name" value="HTH_TETR_2"/>
    <property type="match status" value="1"/>
</dbReference>
<comment type="caution">
    <text evidence="4">The sequence shown here is derived from an EMBL/GenBank/DDBJ whole genome shotgun (WGS) entry which is preliminary data.</text>
</comment>
<sequence length="213" mass="24992">MLRIDKANNTRQKIITSATTLFFQKGFENTTMQEIMNTTGLSKGALYHHFISKQEILESIIIQSKEDIIDFFEHLILEDELNSIEKIDLLVRKLQTDHALLNLTQNHWAEKVPYALLNTLRNSINILSKYVEEIIRQGNVSMEFNCQYPKEVSEIFILLFDVWLDPIIVNSTYPEACNRIQFIVTLLKKFEAPLISETSEKMIKERLKEYYDK</sequence>
<feature type="DNA-binding region" description="H-T-H motif" evidence="2">
    <location>
        <begin position="31"/>
        <end position="50"/>
    </location>
</feature>
<dbReference type="InterPro" id="IPR050624">
    <property type="entry name" value="HTH-type_Tx_Regulator"/>
</dbReference>
<dbReference type="OrthoDB" id="9814200at2"/>
<feature type="domain" description="HTH tetR-type" evidence="3">
    <location>
        <begin position="8"/>
        <end position="68"/>
    </location>
</feature>